<proteinExistence type="predicted"/>
<evidence type="ECO:0000313" key="5">
    <source>
        <dbReference type="Proteomes" id="UP001642409"/>
    </source>
</evidence>
<organism evidence="1">
    <name type="scientific">Hexamita inflata</name>
    <dbReference type="NCBI Taxonomy" id="28002"/>
    <lineage>
        <taxon>Eukaryota</taxon>
        <taxon>Metamonada</taxon>
        <taxon>Diplomonadida</taxon>
        <taxon>Hexamitidae</taxon>
        <taxon>Hexamitinae</taxon>
        <taxon>Hexamita</taxon>
    </lineage>
</organism>
<dbReference type="EMBL" id="CAXDID020000546">
    <property type="protein sequence ID" value="CAL6101627.1"/>
    <property type="molecule type" value="Genomic_DNA"/>
</dbReference>
<evidence type="ECO:0000313" key="1">
    <source>
        <dbReference type="EMBL" id="CAI9944469.1"/>
    </source>
</evidence>
<dbReference type="EMBL" id="CATOUU010000727">
    <property type="protein sequence ID" value="CAI9944469.1"/>
    <property type="molecule type" value="Genomic_DNA"/>
</dbReference>
<dbReference type="EMBL" id="CATOUU010000914">
    <property type="protein sequence ID" value="CAI9959113.1"/>
    <property type="molecule type" value="Genomic_DNA"/>
</dbReference>
<accession>A0AA86U7Q1</accession>
<keyword evidence="5" id="KW-1185">Reference proteome</keyword>
<reference evidence="3 5" key="2">
    <citation type="submission" date="2024-07" db="EMBL/GenBank/DDBJ databases">
        <authorList>
            <person name="Akdeniz Z."/>
        </authorList>
    </citation>
    <scope>NUCLEOTIDE SEQUENCE [LARGE SCALE GENOMIC DNA]</scope>
</reference>
<comment type="caution">
    <text evidence="1">The sequence shown here is derived from an EMBL/GenBank/DDBJ whole genome shotgun (WGS) entry which is preliminary data.</text>
</comment>
<reference evidence="1" key="1">
    <citation type="submission" date="2023-06" db="EMBL/GenBank/DDBJ databases">
        <authorList>
            <person name="Kurt Z."/>
        </authorList>
    </citation>
    <scope>NUCLEOTIDE SEQUENCE</scope>
</reference>
<dbReference type="Proteomes" id="UP001642409">
    <property type="component" value="Unassembled WGS sequence"/>
</dbReference>
<protein>
    <submittedName>
        <fullName evidence="3">Hypothetical_protein</fullName>
    </submittedName>
</protein>
<name>A0AA86U7Q1_9EUKA</name>
<sequence>MDAKLYVQKPIFCNVTLTKTGKVRCFSPEARKQLREQYTFNQFDAIRKSELITLKHVDPHVMKEVLLTNKVGDSSKYGPVQTFSPKKASSPTLRPITHKQYINGNLKYDESLKVQDKLYQIAKFKQMVVEGGFK</sequence>
<evidence type="ECO:0000313" key="3">
    <source>
        <dbReference type="EMBL" id="CAL6055844.1"/>
    </source>
</evidence>
<evidence type="ECO:0000313" key="2">
    <source>
        <dbReference type="EMBL" id="CAI9959113.1"/>
    </source>
</evidence>
<evidence type="ECO:0000313" key="4">
    <source>
        <dbReference type="EMBL" id="CAL6101627.1"/>
    </source>
</evidence>
<gene>
    <name evidence="1" type="ORF">HINF_LOCUS32114</name>
    <name evidence="3" type="ORF">HINF_LOCUS46741</name>
    <name evidence="2" type="ORF">HINF_LOCUS46758</name>
    <name evidence="4" type="ORF">HINF_LOCUS71281</name>
</gene>
<dbReference type="EMBL" id="CAXDID020000207">
    <property type="protein sequence ID" value="CAL6055844.1"/>
    <property type="molecule type" value="Genomic_DNA"/>
</dbReference>
<dbReference type="AlphaFoldDB" id="A0AA86U7Q1"/>